<dbReference type="InterPro" id="IPR025403">
    <property type="entry name" value="TgpA-like_C"/>
</dbReference>
<feature type="transmembrane region" description="Helical" evidence="2">
    <location>
        <begin position="64"/>
        <end position="86"/>
    </location>
</feature>
<keyword evidence="2" id="KW-0472">Membrane</keyword>
<dbReference type="EMBL" id="BAAABU010000002">
    <property type="protein sequence ID" value="GAA0215782.1"/>
    <property type="molecule type" value="Genomic_DNA"/>
</dbReference>
<dbReference type="RefSeq" id="WP_343932606.1">
    <property type="nucleotide sequence ID" value="NZ_BAAABU010000002.1"/>
</dbReference>
<feature type="domain" description="Protein-glutamine gamma-glutamyltransferase-like C-terminal" evidence="3">
    <location>
        <begin position="141"/>
        <end position="210"/>
    </location>
</feature>
<keyword evidence="2" id="KW-1133">Transmembrane helix</keyword>
<organism evidence="4 5">
    <name type="scientific">Saccharothrix mutabilis subsp. mutabilis</name>
    <dbReference type="NCBI Taxonomy" id="66855"/>
    <lineage>
        <taxon>Bacteria</taxon>
        <taxon>Bacillati</taxon>
        <taxon>Actinomycetota</taxon>
        <taxon>Actinomycetes</taxon>
        <taxon>Pseudonocardiales</taxon>
        <taxon>Pseudonocardiaceae</taxon>
        <taxon>Saccharothrix</taxon>
    </lineage>
</organism>
<evidence type="ECO:0000256" key="2">
    <source>
        <dbReference type="SAM" id="Phobius"/>
    </source>
</evidence>
<name>A0ABN0T991_9PSEU</name>
<gene>
    <name evidence="4" type="ORF">GCM10010492_12010</name>
</gene>
<keyword evidence="5" id="KW-1185">Reference proteome</keyword>
<dbReference type="Proteomes" id="UP001500416">
    <property type="component" value="Unassembled WGS sequence"/>
</dbReference>
<evidence type="ECO:0000313" key="5">
    <source>
        <dbReference type="Proteomes" id="UP001500416"/>
    </source>
</evidence>
<keyword evidence="2" id="KW-0812">Transmembrane</keyword>
<evidence type="ECO:0000259" key="3">
    <source>
        <dbReference type="Pfam" id="PF13559"/>
    </source>
</evidence>
<sequence>MRPRLVLALLVGLALVVVALSARGASPVPYEDRGGGEQAAPTITQPPAGDAGDVERGSVVGGSLVLVVLVLILMTVVVIIGLLSVLRLPKRRKRRGTGAVGETADDVYVRVPELLVRGAREALEDLSRRTGGPPRDAVVFAWLRLEEAAADSGVERLPHQTATEFTGGLLARFAVDEEATDRLRRAYQRARFGTAEVTEDDARVAREALEHIVRDLDGSRA</sequence>
<protein>
    <recommendedName>
        <fullName evidence="3">Protein-glutamine gamma-glutamyltransferase-like C-terminal domain-containing protein</fullName>
    </recommendedName>
</protein>
<feature type="region of interest" description="Disordered" evidence="1">
    <location>
        <begin position="29"/>
        <end position="51"/>
    </location>
</feature>
<evidence type="ECO:0000256" key="1">
    <source>
        <dbReference type="SAM" id="MobiDB-lite"/>
    </source>
</evidence>
<accession>A0ABN0T991</accession>
<evidence type="ECO:0000313" key="4">
    <source>
        <dbReference type="EMBL" id="GAA0215782.1"/>
    </source>
</evidence>
<comment type="caution">
    <text evidence="4">The sequence shown here is derived from an EMBL/GenBank/DDBJ whole genome shotgun (WGS) entry which is preliminary data.</text>
</comment>
<dbReference type="Pfam" id="PF13559">
    <property type="entry name" value="DUF4129"/>
    <property type="match status" value="1"/>
</dbReference>
<proteinExistence type="predicted"/>
<reference evidence="4 5" key="1">
    <citation type="journal article" date="2019" name="Int. J. Syst. Evol. Microbiol.">
        <title>The Global Catalogue of Microorganisms (GCM) 10K type strain sequencing project: providing services to taxonomists for standard genome sequencing and annotation.</title>
        <authorList>
            <consortium name="The Broad Institute Genomics Platform"/>
            <consortium name="The Broad Institute Genome Sequencing Center for Infectious Disease"/>
            <person name="Wu L."/>
            <person name="Ma J."/>
        </authorList>
    </citation>
    <scope>NUCLEOTIDE SEQUENCE [LARGE SCALE GENOMIC DNA]</scope>
    <source>
        <strain evidence="4 5">JCM 3380</strain>
    </source>
</reference>